<evidence type="ECO:0000313" key="3">
    <source>
        <dbReference type="Proteomes" id="UP000324800"/>
    </source>
</evidence>
<keyword evidence="1" id="KW-0812">Transmembrane</keyword>
<protein>
    <submittedName>
        <fullName evidence="2">Uncharacterized protein</fullName>
    </submittedName>
</protein>
<gene>
    <name evidence="2" type="ORF">EZS28_029361</name>
</gene>
<sequence length="291" mass="33138">MVQCIGQSFRMHNWPLGSIEMETIQFFGYLDFSMAWSSQQFLMIMIILCSTLVLFNPIALSIASLIKNPEFPPIRVFTHIASRTSLIISHFFYIPFLNTLLGSIFCVIKSNQQPSNSIPPLNNHSSIIAGVGIAIFSFSGLIFFLVQPYYHAVGNGIVVGSFGAVTVTYLFGLISSISQNRYEGLQGMPIYAVILIWLFWGILFISIPTLVFCATVKYAKFLWAMRNGEIVPIAPEGDWSYFRFRQFIMDNNSIISPCFHTKSHKNDRSHQQSKVYSVYYSRSLDTLYTRY</sequence>
<proteinExistence type="predicted"/>
<feature type="transmembrane region" description="Helical" evidence="1">
    <location>
        <begin position="125"/>
        <end position="146"/>
    </location>
</feature>
<comment type="caution">
    <text evidence="2">The sequence shown here is derived from an EMBL/GenBank/DDBJ whole genome shotgun (WGS) entry which is preliminary data.</text>
</comment>
<reference evidence="2 3" key="1">
    <citation type="submission" date="2019-03" db="EMBL/GenBank/DDBJ databases">
        <title>Single cell metagenomics reveals metabolic interactions within the superorganism composed of flagellate Streblomastix strix and complex community of Bacteroidetes bacteria on its surface.</title>
        <authorList>
            <person name="Treitli S.C."/>
            <person name="Kolisko M."/>
            <person name="Husnik F."/>
            <person name="Keeling P."/>
            <person name="Hampl V."/>
        </authorList>
    </citation>
    <scope>NUCLEOTIDE SEQUENCE [LARGE SCALE GENOMIC DNA]</scope>
    <source>
        <strain evidence="2">ST1C</strain>
    </source>
</reference>
<feature type="transmembrane region" description="Helical" evidence="1">
    <location>
        <begin position="86"/>
        <end position="105"/>
    </location>
</feature>
<dbReference type="EMBL" id="SNRW01011465">
    <property type="protein sequence ID" value="KAA6375112.1"/>
    <property type="molecule type" value="Genomic_DNA"/>
</dbReference>
<evidence type="ECO:0000256" key="1">
    <source>
        <dbReference type="SAM" id="Phobius"/>
    </source>
</evidence>
<feature type="transmembrane region" description="Helical" evidence="1">
    <location>
        <begin position="41"/>
        <end position="66"/>
    </location>
</feature>
<keyword evidence="1" id="KW-1133">Transmembrane helix</keyword>
<feature type="transmembrane region" description="Helical" evidence="1">
    <location>
        <begin position="190"/>
        <end position="216"/>
    </location>
</feature>
<organism evidence="2 3">
    <name type="scientific">Streblomastix strix</name>
    <dbReference type="NCBI Taxonomy" id="222440"/>
    <lineage>
        <taxon>Eukaryota</taxon>
        <taxon>Metamonada</taxon>
        <taxon>Preaxostyla</taxon>
        <taxon>Oxymonadida</taxon>
        <taxon>Streblomastigidae</taxon>
        <taxon>Streblomastix</taxon>
    </lineage>
</organism>
<feature type="transmembrane region" description="Helical" evidence="1">
    <location>
        <begin position="158"/>
        <end position="178"/>
    </location>
</feature>
<keyword evidence="1" id="KW-0472">Membrane</keyword>
<evidence type="ECO:0000313" key="2">
    <source>
        <dbReference type="EMBL" id="KAA6375112.1"/>
    </source>
</evidence>
<accession>A0A5J4UYD0</accession>
<dbReference type="AlphaFoldDB" id="A0A5J4UYD0"/>
<dbReference type="Proteomes" id="UP000324800">
    <property type="component" value="Unassembled WGS sequence"/>
</dbReference>
<name>A0A5J4UYD0_9EUKA</name>